<gene>
    <name evidence="2" type="ORF">J3R75_002047</name>
</gene>
<organism evidence="2 3">
    <name type="scientific">Oligosphaera ethanolica</name>
    <dbReference type="NCBI Taxonomy" id="760260"/>
    <lineage>
        <taxon>Bacteria</taxon>
        <taxon>Pseudomonadati</taxon>
        <taxon>Lentisphaerota</taxon>
        <taxon>Oligosphaeria</taxon>
        <taxon>Oligosphaerales</taxon>
        <taxon>Oligosphaeraceae</taxon>
        <taxon>Oligosphaera</taxon>
    </lineage>
</organism>
<dbReference type="InterPro" id="IPR007172">
    <property type="entry name" value="DUF374"/>
</dbReference>
<keyword evidence="3" id="KW-1185">Reference proteome</keyword>
<protein>
    <submittedName>
        <fullName evidence="2">Lysophospholipid acyltransferase (LPLAT)-like uncharacterized protein</fullName>
    </submittedName>
</protein>
<keyword evidence="2" id="KW-0808">Transferase</keyword>
<evidence type="ECO:0000259" key="1">
    <source>
        <dbReference type="Pfam" id="PF04028"/>
    </source>
</evidence>
<dbReference type="AlphaFoldDB" id="A0AAE3VGC6"/>
<accession>A0AAE3VGC6</accession>
<sequence>MVRKIFTFKNKKHMPTWLAGLLAGLVKLIATTYRLRVEDPHGWLTRHEPWPIIVPIWHNRILFLPALAPRGFLERMVVLISASRDGGYVAAFVRFFKLRVVRGSSSRGARAAFLALSRELQAGYSPILTVDGPRGPRYTVQHGAVALAMRSGAPILPIALNAPKRWNLKNWDGTQIPWPFSRVTLRLGALLFVAPGEEREAAAERVRQALLAINED</sequence>
<evidence type="ECO:0000313" key="2">
    <source>
        <dbReference type="EMBL" id="MDQ0289940.1"/>
    </source>
</evidence>
<dbReference type="Proteomes" id="UP001238163">
    <property type="component" value="Unassembled WGS sequence"/>
</dbReference>
<proteinExistence type="predicted"/>
<dbReference type="EMBL" id="JAUSVL010000001">
    <property type="protein sequence ID" value="MDQ0289940.1"/>
    <property type="molecule type" value="Genomic_DNA"/>
</dbReference>
<dbReference type="GO" id="GO:0016746">
    <property type="term" value="F:acyltransferase activity"/>
    <property type="evidence" value="ECO:0007669"/>
    <property type="project" value="UniProtKB-KW"/>
</dbReference>
<comment type="caution">
    <text evidence="2">The sequence shown here is derived from an EMBL/GenBank/DDBJ whole genome shotgun (WGS) entry which is preliminary data.</text>
</comment>
<feature type="domain" description="DUF374" evidence="1">
    <location>
        <begin position="74"/>
        <end position="137"/>
    </location>
</feature>
<dbReference type="Pfam" id="PF04028">
    <property type="entry name" value="DUF374"/>
    <property type="match status" value="1"/>
</dbReference>
<evidence type="ECO:0000313" key="3">
    <source>
        <dbReference type="Proteomes" id="UP001238163"/>
    </source>
</evidence>
<name>A0AAE3VGC6_9BACT</name>
<dbReference type="CDD" id="cd07983">
    <property type="entry name" value="LPLAT_DUF374-like"/>
    <property type="match status" value="1"/>
</dbReference>
<keyword evidence="2" id="KW-0012">Acyltransferase</keyword>
<dbReference type="RefSeq" id="WP_307261376.1">
    <property type="nucleotide sequence ID" value="NZ_JAUSVL010000001.1"/>
</dbReference>
<reference evidence="2" key="1">
    <citation type="submission" date="2023-07" db="EMBL/GenBank/DDBJ databases">
        <title>Genomic Encyclopedia of Type Strains, Phase IV (KMG-IV): sequencing the most valuable type-strain genomes for metagenomic binning, comparative biology and taxonomic classification.</title>
        <authorList>
            <person name="Goeker M."/>
        </authorList>
    </citation>
    <scope>NUCLEOTIDE SEQUENCE</scope>
    <source>
        <strain evidence="2">DSM 24202</strain>
    </source>
</reference>